<evidence type="ECO:0000313" key="11">
    <source>
        <dbReference type="Proteomes" id="UP001229421"/>
    </source>
</evidence>
<evidence type="ECO:0000256" key="9">
    <source>
        <dbReference type="SAM" id="SignalP"/>
    </source>
</evidence>
<evidence type="ECO:0000256" key="3">
    <source>
        <dbReference type="ARBA" id="ARBA00022525"/>
    </source>
</evidence>
<feature type="chain" id="PRO_5041966415" evidence="9">
    <location>
        <begin position="27"/>
        <end position="83"/>
    </location>
</feature>
<feature type="signal peptide" evidence="9">
    <location>
        <begin position="1"/>
        <end position="26"/>
    </location>
</feature>
<evidence type="ECO:0000256" key="4">
    <source>
        <dbReference type="ARBA" id="ARBA00022729"/>
    </source>
</evidence>
<keyword evidence="4 9" id="KW-0732">Signal</keyword>
<protein>
    <submittedName>
        <fullName evidence="10">Uncharacterized protein</fullName>
    </submittedName>
</protein>
<comment type="subcellular location">
    <subcellularLocation>
        <location evidence="1">Secreted</location>
        <location evidence="1">Extracellular space</location>
    </subcellularLocation>
</comment>
<keyword evidence="11" id="KW-1185">Reference proteome</keyword>
<keyword evidence="5" id="KW-0221">Differentiation</keyword>
<evidence type="ECO:0000256" key="1">
    <source>
        <dbReference type="ARBA" id="ARBA00004239"/>
    </source>
</evidence>
<organism evidence="10 11">
    <name type="scientific">Tagetes erecta</name>
    <name type="common">African marigold</name>
    <dbReference type="NCBI Taxonomy" id="13708"/>
    <lineage>
        <taxon>Eukaryota</taxon>
        <taxon>Viridiplantae</taxon>
        <taxon>Streptophyta</taxon>
        <taxon>Embryophyta</taxon>
        <taxon>Tracheophyta</taxon>
        <taxon>Spermatophyta</taxon>
        <taxon>Magnoliopsida</taxon>
        <taxon>eudicotyledons</taxon>
        <taxon>Gunneridae</taxon>
        <taxon>Pentapetalae</taxon>
        <taxon>asterids</taxon>
        <taxon>campanulids</taxon>
        <taxon>Asterales</taxon>
        <taxon>Asteraceae</taxon>
        <taxon>Asteroideae</taxon>
        <taxon>Heliantheae alliance</taxon>
        <taxon>Tageteae</taxon>
        <taxon>Tagetes</taxon>
    </lineage>
</organism>
<accession>A0AAD8KFL5</accession>
<reference evidence="10" key="1">
    <citation type="journal article" date="2023" name="bioRxiv">
        <title>Improved chromosome-level genome assembly for marigold (Tagetes erecta).</title>
        <authorList>
            <person name="Jiang F."/>
            <person name="Yuan L."/>
            <person name="Wang S."/>
            <person name="Wang H."/>
            <person name="Xu D."/>
            <person name="Wang A."/>
            <person name="Fan W."/>
        </authorList>
    </citation>
    <scope>NUCLEOTIDE SEQUENCE</scope>
    <source>
        <strain evidence="10">WSJ</strain>
        <tissue evidence="10">Leaf</tissue>
    </source>
</reference>
<dbReference type="GO" id="GO:0030154">
    <property type="term" value="P:cell differentiation"/>
    <property type="evidence" value="ECO:0007669"/>
    <property type="project" value="UniProtKB-KW"/>
</dbReference>
<dbReference type="EMBL" id="JAUHHV010000006">
    <property type="protein sequence ID" value="KAK1420411.1"/>
    <property type="molecule type" value="Genomic_DNA"/>
</dbReference>
<proteinExistence type="inferred from homology"/>
<dbReference type="AlphaFoldDB" id="A0AAD8KFL5"/>
<keyword evidence="7" id="KW-0379">Hydroxylation</keyword>
<evidence type="ECO:0000256" key="8">
    <source>
        <dbReference type="SAM" id="MobiDB-lite"/>
    </source>
</evidence>
<comment type="caution">
    <text evidence="10">The sequence shown here is derived from an EMBL/GenBank/DDBJ whole genome shotgun (WGS) entry which is preliminary data.</text>
</comment>
<dbReference type="InterPro" id="IPR039617">
    <property type="entry name" value="CLAVATA3-CLE"/>
</dbReference>
<keyword evidence="6" id="KW-0325">Glycoprotein</keyword>
<sequence>MTKSSSIHFSILAILLLVAHLSISEATSIRGVNSFDSKQFFSKLGYDLSNLQFDNNRRTLTGTDQIAPGGPDPQHHKKSPNLS</sequence>
<name>A0AAD8KFL5_TARER</name>
<evidence type="ECO:0000256" key="2">
    <source>
        <dbReference type="ARBA" id="ARBA00005416"/>
    </source>
</evidence>
<dbReference type="Proteomes" id="UP001229421">
    <property type="component" value="Unassembled WGS sequence"/>
</dbReference>
<feature type="region of interest" description="Disordered" evidence="8">
    <location>
        <begin position="59"/>
        <end position="83"/>
    </location>
</feature>
<evidence type="ECO:0000256" key="6">
    <source>
        <dbReference type="ARBA" id="ARBA00023180"/>
    </source>
</evidence>
<evidence type="ECO:0000256" key="7">
    <source>
        <dbReference type="ARBA" id="ARBA00023278"/>
    </source>
</evidence>
<dbReference type="PANTHER" id="PTHR36016:SF10">
    <property type="entry name" value="CLAVATA3_ESR (CLE)-RELATED PROTEIN 6-LIKE"/>
    <property type="match status" value="1"/>
</dbReference>
<dbReference type="GO" id="GO:0005576">
    <property type="term" value="C:extracellular region"/>
    <property type="evidence" value="ECO:0007669"/>
    <property type="project" value="UniProtKB-SubCell"/>
</dbReference>
<dbReference type="PANTHER" id="PTHR36016">
    <property type="entry name" value="CLAVATA3/ESR (CLE)-RELATED PROTEIN 7"/>
    <property type="match status" value="1"/>
</dbReference>
<keyword evidence="3" id="KW-0964">Secreted</keyword>
<evidence type="ECO:0000313" key="10">
    <source>
        <dbReference type="EMBL" id="KAK1420411.1"/>
    </source>
</evidence>
<gene>
    <name evidence="10" type="ORF">QVD17_21983</name>
</gene>
<evidence type="ECO:0000256" key="5">
    <source>
        <dbReference type="ARBA" id="ARBA00022782"/>
    </source>
</evidence>
<comment type="similarity">
    <text evidence="2">Belongs to the CLV3/ESR signal peptide family.</text>
</comment>